<dbReference type="Proteomes" id="UP000245884">
    <property type="component" value="Unassembled WGS sequence"/>
</dbReference>
<keyword evidence="4" id="KW-1185">Reference proteome</keyword>
<dbReference type="SUPFAM" id="SSF54909">
    <property type="entry name" value="Dimeric alpha+beta barrel"/>
    <property type="match status" value="1"/>
</dbReference>
<name>A0A316URN1_9BASI</name>
<dbReference type="STRING" id="1569628.A0A316URN1"/>
<evidence type="ECO:0000259" key="2">
    <source>
        <dbReference type="PROSITE" id="PS51502"/>
    </source>
</evidence>
<dbReference type="Gene3D" id="3.30.70.100">
    <property type="match status" value="1"/>
</dbReference>
<dbReference type="PROSITE" id="PS51502">
    <property type="entry name" value="S_R_A_B_BARREL"/>
    <property type="match status" value="1"/>
</dbReference>
<dbReference type="InterPro" id="IPR044662">
    <property type="entry name" value="HS1/DABB1-like"/>
</dbReference>
<dbReference type="SMART" id="SM00886">
    <property type="entry name" value="Dabb"/>
    <property type="match status" value="1"/>
</dbReference>
<dbReference type="RefSeq" id="XP_025362581.1">
    <property type="nucleotide sequence ID" value="XM_025505979.1"/>
</dbReference>
<dbReference type="InterPro" id="IPR013097">
    <property type="entry name" value="Dabb"/>
</dbReference>
<dbReference type="PANTHER" id="PTHR33178">
    <property type="match status" value="1"/>
</dbReference>
<dbReference type="OrthoDB" id="42919at2759"/>
<dbReference type="PANTHER" id="PTHR33178:SF19">
    <property type="entry name" value="STRESS-RESPONSE A_B BARREL DOMAIN-CONTAINING PROTEIN"/>
    <property type="match status" value="1"/>
</dbReference>
<accession>A0A316URN1</accession>
<evidence type="ECO:0000313" key="4">
    <source>
        <dbReference type="Proteomes" id="UP000245884"/>
    </source>
</evidence>
<evidence type="ECO:0000313" key="3">
    <source>
        <dbReference type="EMBL" id="PWN27969.1"/>
    </source>
</evidence>
<gene>
    <name evidence="3" type="ORF">BDZ90DRAFT_231747</name>
</gene>
<protein>
    <recommendedName>
        <fullName evidence="2">Stress-response A/B barrel domain-containing protein</fullName>
    </recommendedName>
</protein>
<proteinExistence type="predicted"/>
<reference evidence="3 4" key="1">
    <citation type="journal article" date="2018" name="Mol. Biol. Evol.">
        <title>Broad Genomic Sampling Reveals a Smut Pathogenic Ancestry of the Fungal Clade Ustilaginomycotina.</title>
        <authorList>
            <person name="Kijpornyongpan T."/>
            <person name="Mondo S.J."/>
            <person name="Barry K."/>
            <person name="Sandor L."/>
            <person name="Lee J."/>
            <person name="Lipzen A."/>
            <person name="Pangilinan J."/>
            <person name="LaButti K."/>
            <person name="Hainaut M."/>
            <person name="Henrissat B."/>
            <person name="Grigoriev I.V."/>
            <person name="Spatafora J.W."/>
            <person name="Aime M.C."/>
        </authorList>
    </citation>
    <scope>NUCLEOTIDE SEQUENCE [LARGE SCALE GENOMIC DNA]</scope>
    <source>
        <strain evidence="3 4">MCA 5214</strain>
    </source>
</reference>
<dbReference type="AlphaFoldDB" id="A0A316URN1"/>
<feature type="domain" description="Stress-response A/B barrel" evidence="2">
    <location>
        <begin position="3"/>
        <end position="102"/>
    </location>
</feature>
<dbReference type="GeneID" id="37027802"/>
<sequence length="104" mass="11918">MPLIHIVLLKVKADIFEKGNGKDELVAKLDSLKELPIAKTNCQELSWGPPVYSERAKGWNYGLYTKFADKAAFEQYRDDEGHRSFVQTAITPNVDEVMAYDFEY</sequence>
<evidence type="ECO:0000256" key="1">
    <source>
        <dbReference type="ARBA" id="ARBA00011738"/>
    </source>
</evidence>
<dbReference type="InterPro" id="IPR011008">
    <property type="entry name" value="Dimeric_a/b-barrel"/>
</dbReference>
<comment type="subunit">
    <text evidence="1">Homodimer.</text>
</comment>
<organism evidence="3 4">
    <name type="scientific">Jaminaea rosea</name>
    <dbReference type="NCBI Taxonomy" id="1569628"/>
    <lineage>
        <taxon>Eukaryota</taxon>
        <taxon>Fungi</taxon>
        <taxon>Dikarya</taxon>
        <taxon>Basidiomycota</taxon>
        <taxon>Ustilaginomycotina</taxon>
        <taxon>Exobasidiomycetes</taxon>
        <taxon>Microstromatales</taxon>
        <taxon>Microstromatales incertae sedis</taxon>
        <taxon>Jaminaea</taxon>
    </lineage>
</organism>
<dbReference type="Pfam" id="PF07876">
    <property type="entry name" value="Dabb"/>
    <property type="match status" value="1"/>
</dbReference>
<dbReference type="EMBL" id="KZ819666">
    <property type="protein sequence ID" value="PWN27969.1"/>
    <property type="molecule type" value="Genomic_DNA"/>
</dbReference>